<dbReference type="InterPro" id="IPR025829">
    <property type="entry name" value="Zn_knuckle_CX2CX3GHX4C"/>
</dbReference>
<dbReference type="GO" id="GO:0003676">
    <property type="term" value="F:nucleic acid binding"/>
    <property type="evidence" value="ECO:0007669"/>
    <property type="project" value="InterPro"/>
</dbReference>
<organism evidence="7 8">
    <name type="scientific">Colletotrichum tanaceti</name>
    <dbReference type="NCBI Taxonomy" id="1306861"/>
    <lineage>
        <taxon>Eukaryota</taxon>
        <taxon>Fungi</taxon>
        <taxon>Dikarya</taxon>
        <taxon>Ascomycota</taxon>
        <taxon>Pezizomycotina</taxon>
        <taxon>Sordariomycetes</taxon>
        <taxon>Hypocreomycetidae</taxon>
        <taxon>Glomerellales</taxon>
        <taxon>Glomerellaceae</taxon>
        <taxon>Colletotrichum</taxon>
        <taxon>Colletotrichum destructivum species complex</taxon>
    </lineage>
</organism>
<dbReference type="SMART" id="SM00343">
    <property type="entry name" value="ZnF_C2HC"/>
    <property type="match status" value="2"/>
</dbReference>
<proteinExistence type="predicted"/>
<dbReference type="OrthoDB" id="444325at2759"/>
<feature type="compositionally biased region" description="Basic and acidic residues" evidence="5">
    <location>
        <begin position="441"/>
        <end position="498"/>
    </location>
</feature>
<feature type="compositionally biased region" description="Polar residues" evidence="5">
    <location>
        <begin position="593"/>
        <end position="618"/>
    </location>
</feature>
<feature type="compositionally biased region" description="Basic and acidic residues" evidence="5">
    <location>
        <begin position="344"/>
        <end position="357"/>
    </location>
</feature>
<evidence type="ECO:0000256" key="3">
    <source>
        <dbReference type="ARBA" id="ARBA00022833"/>
    </source>
</evidence>
<name>A0A4U6XL34_9PEZI</name>
<evidence type="ECO:0000313" key="8">
    <source>
        <dbReference type="Proteomes" id="UP000310108"/>
    </source>
</evidence>
<evidence type="ECO:0000256" key="1">
    <source>
        <dbReference type="ARBA" id="ARBA00022723"/>
    </source>
</evidence>
<dbReference type="STRING" id="1306861.A0A4U6XL34"/>
<evidence type="ECO:0000313" key="7">
    <source>
        <dbReference type="EMBL" id="TKW56348.1"/>
    </source>
</evidence>
<dbReference type="Proteomes" id="UP000310108">
    <property type="component" value="Unassembled WGS sequence"/>
</dbReference>
<gene>
    <name evidence="7" type="ORF">CTA1_1804</name>
</gene>
<feature type="compositionally biased region" description="Basic and acidic residues" evidence="5">
    <location>
        <begin position="521"/>
        <end position="539"/>
    </location>
</feature>
<keyword evidence="1" id="KW-0479">Metal-binding</keyword>
<keyword evidence="3" id="KW-0862">Zinc</keyword>
<dbReference type="GO" id="GO:0008270">
    <property type="term" value="F:zinc ion binding"/>
    <property type="evidence" value="ECO:0007669"/>
    <property type="project" value="UniProtKB-KW"/>
</dbReference>
<dbReference type="Gene3D" id="4.10.60.10">
    <property type="entry name" value="Zinc finger, CCHC-type"/>
    <property type="match status" value="1"/>
</dbReference>
<feature type="region of interest" description="Disordered" evidence="5">
    <location>
        <begin position="330"/>
        <end position="373"/>
    </location>
</feature>
<keyword evidence="8" id="KW-1185">Reference proteome</keyword>
<evidence type="ECO:0000256" key="2">
    <source>
        <dbReference type="ARBA" id="ARBA00022771"/>
    </source>
</evidence>
<evidence type="ECO:0000256" key="5">
    <source>
        <dbReference type="SAM" id="MobiDB-lite"/>
    </source>
</evidence>
<feature type="region of interest" description="Disordered" evidence="5">
    <location>
        <begin position="1"/>
        <end position="22"/>
    </location>
</feature>
<comment type="caution">
    <text evidence="7">The sequence shown here is derived from an EMBL/GenBank/DDBJ whole genome shotgun (WGS) entry which is preliminary data.</text>
</comment>
<feature type="domain" description="CCHC-type" evidence="6">
    <location>
        <begin position="243"/>
        <end position="256"/>
    </location>
</feature>
<feature type="region of interest" description="Disordered" evidence="5">
    <location>
        <begin position="682"/>
        <end position="751"/>
    </location>
</feature>
<protein>
    <recommendedName>
        <fullName evidence="6">CCHC-type domain-containing protein</fullName>
    </recommendedName>
</protein>
<feature type="compositionally biased region" description="Acidic residues" evidence="5">
    <location>
        <begin position="720"/>
        <end position="732"/>
    </location>
</feature>
<evidence type="ECO:0000256" key="4">
    <source>
        <dbReference type="PROSITE-ProRule" id="PRU00047"/>
    </source>
</evidence>
<dbReference type="InterPro" id="IPR001878">
    <property type="entry name" value="Znf_CCHC"/>
</dbReference>
<dbReference type="Pfam" id="PF13696">
    <property type="entry name" value="zf-CCHC_2"/>
    <property type="match status" value="1"/>
</dbReference>
<dbReference type="InterPro" id="IPR036875">
    <property type="entry name" value="Znf_CCHC_sf"/>
</dbReference>
<keyword evidence="2 4" id="KW-0863">Zinc-finger</keyword>
<dbReference type="AlphaFoldDB" id="A0A4U6XL34"/>
<feature type="region of interest" description="Disordered" evidence="5">
    <location>
        <begin position="385"/>
        <end position="635"/>
    </location>
</feature>
<feature type="compositionally biased region" description="Basic and acidic residues" evidence="5">
    <location>
        <begin position="422"/>
        <end position="432"/>
    </location>
</feature>
<dbReference type="EMBL" id="PJEX01000071">
    <property type="protein sequence ID" value="TKW56348.1"/>
    <property type="molecule type" value="Genomic_DNA"/>
</dbReference>
<dbReference type="PROSITE" id="PS50158">
    <property type="entry name" value="ZF_CCHC"/>
    <property type="match status" value="1"/>
</dbReference>
<reference evidence="7 8" key="1">
    <citation type="journal article" date="2019" name="PLoS ONE">
        <title>Comparative genome analysis indicates high evolutionary potential of pathogenicity genes in Colletotrichum tanaceti.</title>
        <authorList>
            <person name="Lelwala R.V."/>
            <person name="Korhonen P.K."/>
            <person name="Young N.D."/>
            <person name="Scott J.B."/>
            <person name="Ades P.A."/>
            <person name="Gasser R.B."/>
            <person name="Taylor P.W.J."/>
        </authorList>
    </citation>
    <scope>NUCLEOTIDE SEQUENCE [LARGE SCALE GENOMIC DNA]</scope>
    <source>
        <strain evidence="7">BRIP57314</strain>
    </source>
</reference>
<dbReference type="SUPFAM" id="SSF57756">
    <property type="entry name" value="Retrovirus zinc finger-like domains"/>
    <property type="match status" value="1"/>
</dbReference>
<accession>A0A4U6XL34</accession>
<sequence length="789" mass="87547">MRTSISPHPGGASGPSTATTHTEPVLSTADMTEADFLGMSLTEFYRLRQREVEGELERHFPDTKDDVKLLGIYTRWLVFQIPNLGHRSHKDSSITIRRGCDYLRSRNYTKGVVIAAFSSHRNHFLREFPEGCRAFNFARRDIEINYKGPSGVRSEPGPPLSSTNKASCSSALPQIQLPLRVLVTPKVKETHRDSVNQSPTNRQMLLARLEELKTKTPSSTSTLNKAPVLSSPETRIPPANYVCNRCGIPGHFVKDCDTIRNLSHNNQPPKGYICRTCGAARAHFAQDCPQNVAKRFDGLTTGKDRSTSISNVNPRRDTEEGRVISRHISVDSSNNGIKGPKISPKVERVRKTDDVSHAGRHRMPSFNQASSTVGEYMSEERARYIQSHTDDSSFEPQSSPTPTGGPLKSGSNLSPIGRRRRPDLYRPADSYRADSSYRPVDSYRPDEGRRPETSDHYDESRRNEHPDCRDERRSTYGAEVSRRYEPSDRRDSSSRRETPAYLSASRHAGGSAQPNRPARRGPTDPREVGENKTARKKETTTCSLPKRKRSDGRLSPWDNIQPPPKKPRQQDPWASGLPWDDIDMSPKRHQRDSAGTSTAKQVSNVDNKPAPSSITNEAALSENEAMVPDEVADAERRARTEADAFLEAFATELAERLELDALANSKNDGGSASALSHLASSASCGDFDRPLEDSAPSGNEDATMVDALGEGAESARSMSCEEDEDSSDEDSSEPLKPLQREPPYDPSVLSLFQDKDAGACINTTKRRTAVEMYEEAGEDRTTTNKMSYL</sequence>
<evidence type="ECO:0000259" key="6">
    <source>
        <dbReference type="PROSITE" id="PS50158"/>
    </source>
</evidence>